<dbReference type="InterPro" id="IPR007560">
    <property type="entry name" value="Restrct_endonuc_IV_Mrr"/>
</dbReference>
<dbReference type="GO" id="GO:0004519">
    <property type="term" value="F:endonuclease activity"/>
    <property type="evidence" value="ECO:0007669"/>
    <property type="project" value="UniProtKB-KW"/>
</dbReference>
<dbReference type="EMBL" id="JABELX010000001">
    <property type="protein sequence ID" value="NNH69111.1"/>
    <property type="molecule type" value="Genomic_DNA"/>
</dbReference>
<protein>
    <submittedName>
        <fullName evidence="3">Restriction endonuclease</fullName>
    </submittedName>
</protein>
<dbReference type="GO" id="GO:0009307">
    <property type="term" value="P:DNA restriction-modification system"/>
    <property type="evidence" value="ECO:0007669"/>
    <property type="project" value="InterPro"/>
</dbReference>
<name>A0A849C821_9NOCA</name>
<keyword evidence="4" id="KW-1185">Reference proteome</keyword>
<sequence>MTRISKIAPGVGEPPQPRDVDEDTTCTYHVIEAEDGAKLVHLTVSGRKFMKSMQFDADGAGRLVEIFGDASVLERLTLSWDRIDADGFERLLVCLLDLSGAYTGINRLMHLHGPDGGRDVEAFLKVGDGLGADSLERVIVQAKHWPRQGVNASQIADLVHSKMPLWEGEPVRRLIIATSGSFTQDGVRWTETHNRGPYRPTIVLWSSSELEGMLRRWPTLAAEFGLTTSAPP</sequence>
<gene>
    <name evidence="3" type="ORF">HLB23_04355</name>
</gene>
<evidence type="ECO:0000313" key="3">
    <source>
        <dbReference type="EMBL" id="NNH69111.1"/>
    </source>
</evidence>
<organism evidence="3 4">
    <name type="scientific">Nocardia uniformis</name>
    <dbReference type="NCBI Taxonomy" id="53432"/>
    <lineage>
        <taxon>Bacteria</taxon>
        <taxon>Bacillati</taxon>
        <taxon>Actinomycetota</taxon>
        <taxon>Actinomycetes</taxon>
        <taxon>Mycobacteriales</taxon>
        <taxon>Nocardiaceae</taxon>
        <taxon>Nocardia</taxon>
    </lineage>
</organism>
<dbReference type="Pfam" id="PF04471">
    <property type="entry name" value="Mrr_cat"/>
    <property type="match status" value="1"/>
</dbReference>
<accession>A0A849C821</accession>
<dbReference type="RefSeq" id="WP_067526915.1">
    <property type="nucleotide sequence ID" value="NZ_JABELX010000001.1"/>
</dbReference>
<keyword evidence="3" id="KW-0540">Nuclease</keyword>
<feature type="domain" description="Restriction endonuclease type IV Mrr" evidence="2">
    <location>
        <begin position="81"/>
        <end position="213"/>
    </location>
</feature>
<keyword evidence="3" id="KW-0255">Endonuclease</keyword>
<evidence type="ECO:0000313" key="4">
    <source>
        <dbReference type="Proteomes" id="UP000586827"/>
    </source>
</evidence>
<dbReference type="AlphaFoldDB" id="A0A849C821"/>
<dbReference type="InterPro" id="IPR011856">
    <property type="entry name" value="tRNA_endonuc-like_dom_sf"/>
</dbReference>
<comment type="caution">
    <text evidence="3">The sequence shown here is derived from an EMBL/GenBank/DDBJ whole genome shotgun (WGS) entry which is preliminary data.</text>
</comment>
<dbReference type="Gene3D" id="3.40.1350.10">
    <property type="match status" value="1"/>
</dbReference>
<dbReference type="Proteomes" id="UP000586827">
    <property type="component" value="Unassembled WGS sequence"/>
</dbReference>
<reference evidence="3 4" key="1">
    <citation type="submission" date="2020-05" db="EMBL/GenBank/DDBJ databases">
        <title>MicrobeNet Type strains.</title>
        <authorList>
            <person name="Nicholson A.C."/>
        </authorList>
    </citation>
    <scope>NUCLEOTIDE SEQUENCE [LARGE SCALE GENOMIC DNA]</scope>
    <source>
        <strain evidence="3 4">JCM 3224</strain>
    </source>
</reference>
<evidence type="ECO:0000256" key="1">
    <source>
        <dbReference type="SAM" id="MobiDB-lite"/>
    </source>
</evidence>
<dbReference type="GO" id="GO:0003677">
    <property type="term" value="F:DNA binding"/>
    <property type="evidence" value="ECO:0007669"/>
    <property type="project" value="InterPro"/>
</dbReference>
<feature type="region of interest" description="Disordered" evidence="1">
    <location>
        <begin position="1"/>
        <end position="20"/>
    </location>
</feature>
<proteinExistence type="predicted"/>
<evidence type="ECO:0000259" key="2">
    <source>
        <dbReference type="Pfam" id="PF04471"/>
    </source>
</evidence>
<keyword evidence="3" id="KW-0378">Hydrolase</keyword>